<dbReference type="FunFam" id="3.40.50.300:FF:001129">
    <property type="entry name" value="ras-related protein Rab-44 isoform X2"/>
    <property type="match status" value="1"/>
</dbReference>
<dbReference type="SMART" id="SM00175">
    <property type="entry name" value="RAB"/>
    <property type="match status" value="1"/>
</dbReference>
<dbReference type="Gene3D" id="3.40.50.300">
    <property type="entry name" value="P-loop containing nucleotide triphosphate hydrolases"/>
    <property type="match status" value="1"/>
</dbReference>
<dbReference type="InterPro" id="IPR027417">
    <property type="entry name" value="P-loop_NTPase"/>
</dbReference>
<dbReference type="InterPro" id="IPR001806">
    <property type="entry name" value="Small_GTPase"/>
</dbReference>
<dbReference type="PROSITE" id="PS51420">
    <property type="entry name" value="RHO"/>
    <property type="match status" value="1"/>
</dbReference>
<dbReference type="SMART" id="SM00173">
    <property type="entry name" value="RAS"/>
    <property type="match status" value="1"/>
</dbReference>
<dbReference type="CDD" id="cd00154">
    <property type="entry name" value="Rab"/>
    <property type="match status" value="1"/>
</dbReference>
<evidence type="ECO:0000313" key="5">
    <source>
        <dbReference type="WBParaSite" id="SMUV_0001013201-mRNA-1"/>
    </source>
</evidence>
<dbReference type="STRING" id="451379.A0A0N5AYT2"/>
<evidence type="ECO:0000313" key="4">
    <source>
        <dbReference type="Proteomes" id="UP000046393"/>
    </source>
</evidence>
<dbReference type="PROSITE" id="PS51419">
    <property type="entry name" value="RAB"/>
    <property type="match status" value="1"/>
</dbReference>
<dbReference type="SMART" id="SM00174">
    <property type="entry name" value="RHO"/>
    <property type="match status" value="1"/>
</dbReference>
<dbReference type="PROSITE" id="PS51421">
    <property type="entry name" value="RAS"/>
    <property type="match status" value="1"/>
</dbReference>
<dbReference type="NCBIfam" id="TIGR00231">
    <property type="entry name" value="small_GTP"/>
    <property type="match status" value="1"/>
</dbReference>
<keyword evidence="2" id="KW-0342">GTP-binding</keyword>
<protein>
    <submittedName>
        <fullName evidence="5">Ras family protein</fullName>
    </submittedName>
</protein>
<keyword evidence="1" id="KW-0547">Nucleotide-binding</keyword>
<dbReference type="InterPro" id="IPR050227">
    <property type="entry name" value="Rab"/>
</dbReference>
<dbReference type="AlphaFoldDB" id="A0A0N5AYT2"/>
<proteinExistence type="predicted"/>
<dbReference type="InterPro" id="IPR005225">
    <property type="entry name" value="Small_GTP-bd"/>
</dbReference>
<dbReference type="Pfam" id="PF00071">
    <property type="entry name" value="Ras"/>
    <property type="match status" value="1"/>
</dbReference>
<dbReference type="SMART" id="SM00176">
    <property type="entry name" value="RAN"/>
    <property type="match status" value="1"/>
</dbReference>
<dbReference type="SUPFAM" id="SSF52540">
    <property type="entry name" value="P-loop containing nucleoside triphosphate hydrolases"/>
    <property type="match status" value="1"/>
</dbReference>
<dbReference type="GO" id="GO:0003924">
    <property type="term" value="F:GTPase activity"/>
    <property type="evidence" value="ECO:0007669"/>
    <property type="project" value="InterPro"/>
</dbReference>
<keyword evidence="4" id="KW-1185">Reference proteome</keyword>
<sequence>MLVGDSCCGKTCLLIRFNDGTFLNNNFISTVGIDYRNKLIDVDDMKVKLQIWDTAGQERFRSITSSYYRDADALLLVYDVSNRESFVHVRDWLAQIQEYARKTVLITLVGNKVDLANDRKVKYEEAKHLAKTYNISFIETSAKTGHNVQETFLEISRLIKTVVDLIDDRTWNFQRCCSTT</sequence>
<organism evidence="4 5">
    <name type="scientific">Syphacia muris</name>
    <dbReference type="NCBI Taxonomy" id="451379"/>
    <lineage>
        <taxon>Eukaryota</taxon>
        <taxon>Metazoa</taxon>
        <taxon>Ecdysozoa</taxon>
        <taxon>Nematoda</taxon>
        <taxon>Chromadorea</taxon>
        <taxon>Rhabditida</taxon>
        <taxon>Spirurina</taxon>
        <taxon>Oxyuridomorpha</taxon>
        <taxon>Oxyuroidea</taxon>
        <taxon>Oxyuridae</taxon>
        <taxon>Syphacia</taxon>
    </lineage>
</organism>
<dbReference type="PROSITE" id="PS51417">
    <property type="entry name" value="ARF"/>
    <property type="match status" value="1"/>
</dbReference>
<dbReference type="PRINTS" id="PR00449">
    <property type="entry name" value="RASTRNSFRMNG"/>
</dbReference>
<evidence type="ECO:0000256" key="1">
    <source>
        <dbReference type="ARBA" id="ARBA00022741"/>
    </source>
</evidence>
<dbReference type="WBParaSite" id="SMUV_0001013201-mRNA-1">
    <property type="protein sequence ID" value="SMUV_0001013201-mRNA-1"/>
    <property type="gene ID" value="SMUV_0001013201"/>
</dbReference>
<dbReference type="PANTHER" id="PTHR47977">
    <property type="entry name" value="RAS-RELATED PROTEIN RAB"/>
    <property type="match status" value="1"/>
</dbReference>
<accession>A0A0N5AYT2</accession>
<evidence type="ECO:0000256" key="3">
    <source>
        <dbReference type="ARBA" id="ARBA00023288"/>
    </source>
</evidence>
<evidence type="ECO:0000256" key="2">
    <source>
        <dbReference type="ARBA" id="ARBA00023134"/>
    </source>
</evidence>
<reference evidence="5" key="1">
    <citation type="submission" date="2017-02" db="UniProtKB">
        <authorList>
            <consortium name="WormBaseParasite"/>
        </authorList>
    </citation>
    <scope>IDENTIFICATION</scope>
</reference>
<dbReference type="Proteomes" id="UP000046393">
    <property type="component" value="Unplaced"/>
</dbReference>
<name>A0A0N5AYT2_9BILA</name>
<dbReference type="GO" id="GO:0005525">
    <property type="term" value="F:GTP binding"/>
    <property type="evidence" value="ECO:0007669"/>
    <property type="project" value="UniProtKB-KW"/>
</dbReference>
<keyword evidence="3" id="KW-0449">Lipoprotein</keyword>